<dbReference type="AlphaFoldDB" id="E6WR88"/>
<keyword evidence="1" id="KW-0812">Transmembrane</keyword>
<dbReference type="RefSeq" id="WP_013534663.1">
    <property type="nucleotide sequence ID" value="NC_014924.1"/>
</dbReference>
<protein>
    <submittedName>
        <fullName evidence="2">Uncharacterized protein</fullName>
    </submittedName>
</protein>
<sequence length="115" mass="12671">MHWGTIAIRGLWPAAFLMTGATTLALLARTLDDAGSGGTFRTMADWIFIAGWIAAAAWSVLFVLRLRRWEAGKGPFCRSCAGPTGFVQQGRVVFGQRLADYRRCYNCGRTTPELL</sequence>
<dbReference type="EMBL" id="CP002446">
    <property type="protein sequence ID" value="ADV26833.1"/>
    <property type="molecule type" value="Genomic_DNA"/>
</dbReference>
<organism evidence="2 3">
    <name type="scientific">Pseudoxanthomonas suwonensis (strain 11-1)</name>
    <dbReference type="NCBI Taxonomy" id="743721"/>
    <lineage>
        <taxon>Bacteria</taxon>
        <taxon>Pseudomonadati</taxon>
        <taxon>Pseudomonadota</taxon>
        <taxon>Gammaproteobacteria</taxon>
        <taxon>Lysobacterales</taxon>
        <taxon>Lysobacteraceae</taxon>
        <taxon>Pseudoxanthomonas</taxon>
    </lineage>
</organism>
<proteinExistence type="predicted"/>
<name>E6WR88_PSEUU</name>
<dbReference type="Proteomes" id="UP000008632">
    <property type="component" value="Chromosome"/>
</dbReference>
<feature type="transmembrane region" description="Helical" evidence="1">
    <location>
        <begin position="12"/>
        <end position="31"/>
    </location>
</feature>
<feature type="transmembrane region" description="Helical" evidence="1">
    <location>
        <begin position="43"/>
        <end position="64"/>
    </location>
</feature>
<reference evidence="2 3" key="1">
    <citation type="submission" date="2011-01" db="EMBL/GenBank/DDBJ databases">
        <title>Complete sequence of Pseudoxanthomonas suwonensis 11-1.</title>
        <authorList>
            <consortium name="US DOE Joint Genome Institute"/>
            <person name="Lucas S."/>
            <person name="Copeland A."/>
            <person name="Lapidus A."/>
            <person name="Cheng J.-F."/>
            <person name="Goodwin L."/>
            <person name="Pitluck S."/>
            <person name="Teshima H."/>
            <person name="Detter J.C."/>
            <person name="Han C."/>
            <person name="Tapia R."/>
            <person name="Land M."/>
            <person name="Hauser L."/>
            <person name="Kyrpides N."/>
            <person name="Ivanova N."/>
            <person name="Ovchinnikova G."/>
            <person name="Siebers A.K."/>
            <person name="Allgaier M."/>
            <person name="Thelen M.P."/>
            <person name="Hugenholtz P."/>
            <person name="Gladden J."/>
            <person name="Woyke T."/>
        </authorList>
    </citation>
    <scope>NUCLEOTIDE SEQUENCE [LARGE SCALE GENOMIC DNA]</scope>
    <source>
        <strain evidence="3">11-1</strain>
    </source>
</reference>
<keyword evidence="1" id="KW-0472">Membrane</keyword>
<keyword evidence="3" id="KW-1185">Reference proteome</keyword>
<gene>
    <name evidence="2" type="ordered locus">Psesu_0982</name>
</gene>
<accession>E6WR88</accession>
<keyword evidence="1" id="KW-1133">Transmembrane helix</keyword>
<evidence type="ECO:0000256" key="1">
    <source>
        <dbReference type="SAM" id="Phobius"/>
    </source>
</evidence>
<dbReference type="KEGG" id="psu:Psesu_0982"/>
<evidence type="ECO:0000313" key="3">
    <source>
        <dbReference type="Proteomes" id="UP000008632"/>
    </source>
</evidence>
<dbReference type="OrthoDB" id="6057992at2"/>
<dbReference type="HOGENOM" id="CLU_2106958_0_0_6"/>
<evidence type="ECO:0000313" key="2">
    <source>
        <dbReference type="EMBL" id="ADV26833.1"/>
    </source>
</evidence>